<evidence type="ECO:0000256" key="2">
    <source>
        <dbReference type="ARBA" id="ARBA00022692"/>
    </source>
</evidence>
<dbReference type="Pfam" id="PF12698">
    <property type="entry name" value="ABC2_membrane_3"/>
    <property type="match status" value="1"/>
</dbReference>
<keyword evidence="3 5" id="KW-1133">Transmembrane helix</keyword>
<comment type="subcellular location">
    <subcellularLocation>
        <location evidence="1">Membrane</location>
        <topology evidence="1">Multi-pass membrane protein</topology>
    </subcellularLocation>
</comment>
<accession>A0ABV6LM28</accession>
<dbReference type="EMBL" id="JBHLTP010000004">
    <property type="protein sequence ID" value="MFC0523368.1"/>
    <property type="molecule type" value="Genomic_DNA"/>
</dbReference>
<keyword evidence="4 5" id="KW-0472">Membrane</keyword>
<feature type="transmembrane region" description="Helical" evidence="5">
    <location>
        <begin position="242"/>
        <end position="268"/>
    </location>
</feature>
<organism evidence="7 8">
    <name type="scientific">Pontibacillus salicampi</name>
    <dbReference type="NCBI Taxonomy" id="1449801"/>
    <lineage>
        <taxon>Bacteria</taxon>
        <taxon>Bacillati</taxon>
        <taxon>Bacillota</taxon>
        <taxon>Bacilli</taxon>
        <taxon>Bacillales</taxon>
        <taxon>Bacillaceae</taxon>
        <taxon>Pontibacillus</taxon>
    </lineage>
</organism>
<sequence>MGIYLLLHLRRWMTHPFRNIVFLLFPCICFLILAPLVERTAQESAIPVAVVNEDDGLYGAIIISRLQSEKRIRLETMTRNNLEKAVQRGDVEAGFVLTAELTSMLHTGTVRDTVIWYRTSESNFDVFAKEKIGAEIMRIALNAKAANAVTNNASPSSESWVEIYEYADSFWEPSPLFTVSYTERQPGAPIENDADIGKGSKTVLGLFMLYAYIMGLASMMPLQKDKANKMPSRIALSQSHAVPFYSSYWSAMLVSSSLTFIIACVPLIVRSSVHESVEWVLWGLLLLCIGVSFSFIVMASSNRINRTMFLLAGIGAASFILHMTYVMGAEVIPISIVKALPHYWLWNKPAFIGGEI</sequence>
<evidence type="ECO:0000256" key="5">
    <source>
        <dbReference type="SAM" id="Phobius"/>
    </source>
</evidence>
<keyword evidence="2 5" id="KW-0812">Transmembrane</keyword>
<reference evidence="7 8" key="1">
    <citation type="submission" date="2024-09" db="EMBL/GenBank/DDBJ databases">
        <authorList>
            <person name="Sun Q."/>
            <person name="Mori K."/>
        </authorList>
    </citation>
    <scope>NUCLEOTIDE SEQUENCE [LARGE SCALE GENOMIC DNA]</scope>
    <source>
        <strain evidence="7 8">NCAIM B.02529</strain>
    </source>
</reference>
<keyword evidence="8" id="KW-1185">Reference proteome</keyword>
<proteinExistence type="predicted"/>
<evidence type="ECO:0000259" key="6">
    <source>
        <dbReference type="Pfam" id="PF12698"/>
    </source>
</evidence>
<comment type="caution">
    <text evidence="7">The sequence shown here is derived from an EMBL/GenBank/DDBJ whole genome shotgun (WGS) entry which is preliminary data.</text>
</comment>
<evidence type="ECO:0000256" key="3">
    <source>
        <dbReference type="ARBA" id="ARBA00022989"/>
    </source>
</evidence>
<evidence type="ECO:0000313" key="7">
    <source>
        <dbReference type="EMBL" id="MFC0523368.1"/>
    </source>
</evidence>
<evidence type="ECO:0000256" key="4">
    <source>
        <dbReference type="ARBA" id="ARBA00023136"/>
    </source>
</evidence>
<feature type="transmembrane region" description="Helical" evidence="5">
    <location>
        <begin position="203"/>
        <end position="222"/>
    </location>
</feature>
<dbReference type="InterPro" id="IPR013525">
    <property type="entry name" value="ABC2_TM"/>
</dbReference>
<feature type="transmembrane region" description="Helical" evidence="5">
    <location>
        <begin position="309"/>
        <end position="328"/>
    </location>
</feature>
<name>A0ABV6LM28_9BACI</name>
<protein>
    <submittedName>
        <fullName evidence="7">ABC transporter permease</fullName>
    </submittedName>
</protein>
<evidence type="ECO:0000256" key="1">
    <source>
        <dbReference type="ARBA" id="ARBA00004141"/>
    </source>
</evidence>
<feature type="domain" description="ABC-2 type transporter transmembrane" evidence="6">
    <location>
        <begin position="21"/>
        <end position="328"/>
    </location>
</feature>
<dbReference type="RefSeq" id="WP_377346082.1">
    <property type="nucleotide sequence ID" value="NZ_JBHLTP010000004.1"/>
</dbReference>
<dbReference type="Gene3D" id="3.40.1710.10">
    <property type="entry name" value="abc type-2 transporter like domain"/>
    <property type="match status" value="1"/>
</dbReference>
<dbReference type="Proteomes" id="UP001589836">
    <property type="component" value="Unassembled WGS sequence"/>
</dbReference>
<gene>
    <name evidence="7" type="ORF">ACFFGV_07200</name>
</gene>
<evidence type="ECO:0000313" key="8">
    <source>
        <dbReference type="Proteomes" id="UP001589836"/>
    </source>
</evidence>
<feature type="transmembrane region" description="Helical" evidence="5">
    <location>
        <begin position="20"/>
        <end position="37"/>
    </location>
</feature>
<feature type="transmembrane region" description="Helical" evidence="5">
    <location>
        <begin position="280"/>
        <end position="297"/>
    </location>
</feature>